<sequence>MIVNLIVIALILLVGFHYSRKRNKDSDFNRKRYIKTICFILILQSGLRNVAVGTDTYNYFLSFEETKTMSWDRVWQVVIDYYKYNLGKDPGFTVLEKVVSSVFGEYQLFLFGIAILFFSALGRFIYKNTHQLSEAMVAFVIYSVLFYSFFSITGHRQTIATAGTLFAFEFLKKRKLFYFLLIILIASTIHKTCLVFIPLYFISYLRKPNYYFWIVIALFPVLLLISNSIALYIFSLTNSYEEYQHMEELRPVTFVCLMLLVSIMALIRYKRIIKLNSESTFYYFALMIGIVFLSLVFAIHGYMRIVQYFSIFIMLIIPLILRSFGSSSKKIERLAYFYTIAILLFFFLKSNMDMQYRFFWQEMRLQEVYL</sequence>
<reference evidence="2 3" key="2">
    <citation type="submission" date="2019-06" db="EMBL/GenBank/DDBJ databases">
        <authorList>
            <person name="Seo Y."/>
        </authorList>
    </citation>
    <scope>NUCLEOTIDE SEQUENCE [LARGE SCALE GENOMIC DNA]</scope>
    <source>
        <strain evidence="2 3">MaA-Y11</strain>
    </source>
</reference>
<evidence type="ECO:0000313" key="2">
    <source>
        <dbReference type="EMBL" id="TPD69823.1"/>
    </source>
</evidence>
<feature type="transmembrane region" description="Helical" evidence="1">
    <location>
        <begin position="305"/>
        <end position="322"/>
    </location>
</feature>
<reference evidence="2 3" key="1">
    <citation type="submission" date="2019-06" db="EMBL/GenBank/DDBJ databases">
        <title>Flavobacterium sp. MaA-Y11 from geoumgang.</title>
        <authorList>
            <person name="Jeong S."/>
        </authorList>
    </citation>
    <scope>NUCLEOTIDE SEQUENCE [LARGE SCALE GENOMIC DNA]</scope>
    <source>
        <strain evidence="2 3">MaA-Y11</strain>
    </source>
</reference>
<proteinExistence type="predicted"/>
<keyword evidence="1" id="KW-0812">Transmembrane</keyword>
<dbReference type="EMBL" id="VFJE01000053">
    <property type="protein sequence ID" value="TPD69823.1"/>
    <property type="molecule type" value="Genomic_DNA"/>
</dbReference>
<dbReference type="OrthoDB" id="1649543at2"/>
<feature type="transmembrane region" description="Helical" evidence="1">
    <location>
        <begin position="176"/>
        <end position="203"/>
    </location>
</feature>
<protein>
    <submittedName>
        <fullName evidence="2">EpsG family protein</fullName>
    </submittedName>
</protein>
<feature type="transmembrane region" description="Helical" evidence="1">
    <location>
        <begin position="106"/>
        <end position="125"/>
    </location>
</feature>
<organism evidence="2 3">
    <name type="scientific">Flavobacterium microcysteis</name>
    <dbReference type="NCBI Taxonomy" id="2596891"/>
    <lineage>
        <taxon>Bacteria</taxon>
        <taxon>Pseudomonadati</taxon>
        <taxon>Bacteroidota</taxon>
        <taxon>Flavobacteriia</taxon>
        <taxon>Flavobacteriales</taxon>
        <taxon>Flavobacteriaceae</taxon>
        <taxon>Flavobacterium</taxon>
    </lineage>
</organism>
<keyword evidence="1" id="KW-1133">Transmembrane helix</keyword>
<evidence type="ECO:0000256" key="1">
    <source>
        <dbReference type="SAM" id="Phobius"/>
    </source>
</evidence>
<keyword evidence="3" id="KW-1185">Reference proteome</keyword>
<keyword evidence="1" id="KW-0472">Membrane</keyword>
<dbReference type="Pfam" id="PF14897">
    <property type="entry name" value="EpsG"/>
    <property type="match status" value="1"/>
</dbReference>
<feature type="transmembrane region" description="Helical" evidence="1">
    <location>
        <begin position="249"/>
        <end position="269"/>
    </location>
</feature>
<feature type="transmembrane region" description="Helical" evidence="1">
    <location>
        <begin position="137"/>
        <end position="156"/>
    </location>
</feature>
<gene>
    <name evidence="2" type="ORF">FJA49_07925</name>
</gene>
<feature type="transmembrane region" description="Helical" evidence="1">
    <location>
        <begin position="281"/>
        <end position="299"/>
    </location>
</feature>
<evidence type="ECO:0000313" key="3">
    <source>
        <dbReference type="Proteomes" id="UP000319175"/>
    </source>
</evidence>
<feature type="transmembrane region" description="Helical" evidence="1">
    <location>
        <begin position="334"/>
        <end position="352"/>
    </location>
</feature>
<name>A0A501QAU7_9FLAO</name>
<feature type="transmembrane region" description="Helical" evidence="1">
    <location>
        <begin position="210"/>
        <end position="234"/>
    </location>
</feature>
<comment type="caution">
    <text evidence="2">The sequence shown here is derived from an EMBL/GenBank/DDBJ whole genome shotgun (WGS) entry which is preliminary data.</text>
</comment>
<dbReference type="Proteomes" id="UP000319175">
    <property type="component" value="Unassembled WGS sequence"/>
</dbReference>
<accession>A0A501QAU7</accession>
<dbReference type="AlphaFoldDB" id="A0A501QAU7"/>
<dbReference type="InterPro" id="IPR049458">
    <property type="entry name" value="EpsG-like"/>
</dbReference>
<dbReference type="RefSeq" id="WP_140000450.1">
    <property type="nucleotide sequence ID" value="NZ_VFJE01000053.1"/>
</dbReference>